<dbReference type="AlphaFoldDB" id="A0A1M8A608"/>
<gene>
    <name evidence="2" type="ORF">MSYG_2244</name>
</gene>
<proteinExistence type="predicted"/>
<keyword evidence="3" id="KW-1185">Reference proteome</keyword>
<name>A0A1M8A608_MALS4</name>
<feature type="region of interest" description="Disordered" evidence="1">
    <location>
        <begin position="17"/>
        <end position="45"/>
    </location>
</feature>
<dbReference type="OrthoDB" id="10367929at2759"/>
<organism evidence="2 3">
    <name type="scientific">Malassezia sympodialis (strain ATCC 42132)</name>
    <name type="common">Atopic eczema-associated yeast</name>
    <dbReference type="NCBI Taxonomy" id="1230383"/>
    <lineage>
        <taxon>Eukaryota</taxon>
        <taxon>Fungi</taxon>
        <taxon>Dikarya</taxon>
        <taxon>Basidiomycota</taxon>
        <taxon>Ustilaginomycotina</taxon>
        <taxon>Malasseziomycetes</taxon>
        <taxon>Malasseziales</taxon>
        <taxon>Malasseziaceae</taxon>
        <taxon>Malassezia</taxon>
    </lineage>
</organism>
<dbReference type="Proteomes" id="UP000186303">
    <property type="component" value="Chromosome 3"/>
</dbReference>
<evidence type="ECO:0000256" key="1">
    <source>
        <dbReference type="SAM" id="MobiDB-lite"/>
    </source>
</evidence>
<protein>
    <submittedName>
        <fullName evidence="2">Uncharacterized protein</fullName>
    </submittedName>
</protein>
<sequence length="144" mass="15604">MSWLRAWFGCCVCARSKGPTDHRQDDSEQTPLLAPENGSPSSHLPTCLFPEQVVNECLADLRIMLPVSRGEATMERSSVLVEAADATAPRSPGQIVVRPVTFMDTSPTSKIPPGAASNDADEYDVIESTRTRLLQCLAELETAS</sequence>
<evidence type="ECO:0000313" key="2">
    <source>
        <dbReference type="EMBL" id="SHO77902.1"/>
    </source>
</evidence>
<evidence type="ECO:0000313" key="3">
    <source>
        <dbReference type="Proteomes" id="UP000186303"/>
    </source>
</evidence>
<dbReference type="EMBL" id="LT671823">
    <property type="protein sequence ID" value="SHO77902.1"/>
    <property type="molecule type" value="Genomic_DNA"/>
</dbReference>
<reference evidence="3" key="1">
    <citation type="journal article" date="2017" name="Nucleic Acids Res.">
        <title>Proteogenomics produces comprehensive and highly accurate protein-coding gene annotation in a complete genome assembly of Malassezia sympodialis.</title>
        <authorList>
            <person name="Zhu Y."/>
            <person name="Engstroem P.G."/>
            <person name="Tellgren-Roth C."/>
            <person name="Baudo C.D."/>
            <person name="Kennell J.C."/>
            <person name="Sun S."/>
            <person name="Billmyre R.B."/>
            <person name="Schroeder M.S."/>
            <person name="Andersson A."/>
            <person name="Holm T."/>
            <person name="Sigurgeirsson B."/>
            <person name="Wu G."/>
            <person name="Sankaranarayanan S.R."/>
            <person name="Siddharthan R."/>
            <person name="Sanyal K."/>
            <person name="Lundeberg J."/>
            <person name="Nystedt B."/>
            <person name="Boekhout T."/>
            <person name="Dawson T.L. Jr."/>
            <person name="Heitman J."/>
            <person name="Scheynius A."/>
            <person name="Lehtioe J."/>
        </authorList>
    </citation>
    <scope>NUCLEOTIDE SEQUENCE [LARGE SCALE GENOMIC DNA]</scope>
    <source>
        <strain evidence="3">ATCC 42132</strain>
    </source>
</reference>
<accession>A0A1M8A608</accession>
<dbReference type="VEuPathDB" id="FungiDB:MSYG_2244"/>